<keyword evidence="1" id="KW-0175">Coiled coil</keyword>
<dbReference type="RefSeq" id="WP_101649167.1">
    <property type="nucleotide sequence ID" value="NZ_PGVE01000064.1"/>
</dbReference>
<name>A0A2N5HBS5_9BACI</name>
<dbReference type="Pfam" id="PF10737">
    <property type="entry name" value="GerPC"/>
    <property type="match status" value="1"/>
</dbReference>
<organism evidence="2 3">
    <name type="scientific">Neobacillus cucumis</name>
    <dbReference type="NCBI Taxonomy" id="1740721"/>
    <lineage>
        <taxon>Bacteria</taxon>
        <taxon>Bacillati</taxon>
        <taxon>Bacillota</taxon>
        <taxon>Bacilli</taxon>
        <taxon>Bacillales</taxon>
        <taxon>Bacillaceae</taxon>
        <taxon>Neobacillus</taxon>
    </lineage>
</organism>
<dbReference type="InterPro" id="IPR019673">
    <property type="entry name" value="Spore_germination_GerPC"/>
</dbReference>
<dbReference type="OrthoDB" id="2991331at2"/>
<evidence type="ECO:0000313" key="3">
    <source>
        <dbReference type="Proteomes" id="UP000234950"/>
    </source>
</evidence>
<dbReference type="AlphaFoldDB" id="A0A2N5HBS5"/>
<reference evidence="2 3" key="1">
    <citation type="submission" date="2017-11" db="EMBL/GenBank/DDBJ databases">
        <title>Comparitive Functional Genomics of Dry Heat Resistant strains isolated from the Viking Spacecraft.</title>
        <authorList>
            <person name="Seuylemezian A."/>
            <person name="Cooper K."/>
            <person name="Vaishampayan P."/>
        </authorList>
    </citation>
    <scope>NUCLEOTIDE SEQUENCE [LARGE SCALE GENOMIC DNA]</scope>
    <source>
        <strain evidence="2 3">V32-6</strain>
    </source>
</reference>
<keyword evidence="3" id="KW-1185">Reference proteome</keyword>
<protein>
    <submittedName>
        <fullName evidence="2">Spore gernimation protein</fullName>
    </submittedName>
</protein>
<feature type="coiled-coil region" evidence="1">
    <location>
        <begin position="9"/>
        <end position="43"/>
    </location>
</feature>
<evidence type="ECO:0000313" key="2">
    <source>
        <dbReference type="EMBL" id="PLS02971.1"/>
    </source>
</evidence>
<gene>
    <name evidence="2" type="ORF">CVD27_17470</name>
</gene>
<accession>A0A2N5HBS5</accession>
<dbReference type="Proteomes" id="UP000234950">
    <property type="component" value="Unassembled WGS sequence"/>
</dbReference>
<dbReference type="EMBL" id="PGVE01000064">
    <property type="protein sequence ID" value="PLS02971.1"/>
    <property type="molecule type" value="Genomic_DNA"/>
</dbReference>
<proteinExistence type="predicted"/>
<sequence length="208" mass="24245">MYQDCSQYLQWMQMSIQAQEKRIAALEQAIQKLQQDFQQVKEKPTIHVDRIEYSFDQLKVETLEGTLNIGLNPNDLSNIEDFAVQNQSLNTPSPNPPKEQMQRSIKIEEAIYQYLETELPQIIYDAQNRLAIQPNDSYLAFIKEDIIRQLPSRIDHHLKVNSAKVRSNENDHPSIDEVVIHSIKQEIQNGVWTFLNNLPENMKGMKPE</sequence>
<evidence type="ECO:0000256" key="1">
    <source>
        <dbReference type="SAM" id="Coils"/>
    </source>
</evidence>
<comment type="caution">
    <text evidence="2">The sequence shown here is derived from an EMBL/GenBank/DDBJ whole genome shotgun (WGS) entry which is preliminary data.</text>
</comment>